<evidence type="ECO:0000313" key="5">
    <source>
        <dbReference type="EMBL" id="CAD9255686.1"/>
    </source>
</evidence>
<feature type="compositionally biased region" description="Basic and acidic residues" evidence="2">
    <location>
        <begin position="7"/>
        <end position="25"/>
    </location>
</feature>
<evidence type="ECO:0008006" key="6">
    <source>
        <dbReference type="Google" id="ProtNLM"/>
    </source>
</evidence>
<reference evidence="5" key="1">
    <citation type="submission" date="2021-01" db="EMBL/GenBank/DDBJ databases">
        <authorList>
            <person name="Corre E."/>
            <person name="Pelletier E."/>
            <person name="Niang G."/>
            <person name="Scheremetjew M."/>
            <person name="Finn R."/>
            <person name="Kale V."/>
            <person name="Holt S."/>
            <person name="Cochrane G."/>
            <person name="Meng A."/>
            <person name="Brown T."/>
            <person name="Cohen L."/>
        </authorList>
    </citation>
    <scope>NUCLEOTIDE SEQUENCE</scope>
    <source>
        <strain evidence="5">CCMP2877</strain>
    </source>
</reference>
<dbReference type="PROSITE" id="PS51294">
    <property type="entry name" value="HTH_MYB"/>
    <property type="match status" value="1"/>
</dbReference>
<organism evidence="5">
    <name type="scientific">Phaeomonas parva</name>
    <dbReference type="NCBI Taxonomy" id="124430"/>
    <lineage>
        <taxon>Eukaryota</taxon>
        <taxon>Sar</taxon>
        <taxon>Stramenopiles</taxon>
        <taxon>Ochrophyta</taxon>
        <taxon>Pinguiophyceae</taxon>
        <taxon>Pinguiochrysidales</taxon>
        <taxon>Pinguiochrysidaceae</taxon>
        <taxon>Phaeomonas</taxon>
    </lineage>
</organism>
<dbReference type="InterPro" id="IPR009057">
    <property type="entry name" value="Homeodomain-like_sf"/>
</dbReference>
<gene>
    <name evidence="5" type="ORF">PPAR1163_LOCUS14056</name>
</gene>
<name>A0A7S1U5E1_9STRA</name>
<sequence>MAAPPPRRGDQRLRSSPEDTRRAETGDYAGTRAKIRRSSASEHDHDPSAENNAMYATMPQAPAPFTAAPGQIYYQDVDTASDQSSNSNYTSQDESDSGEVMYQVAHGVAPHQFPAAQHAAVAAAYGCPPAAQQLCQSYLQRLRMHTLFDQNSAKVVQQLSAAESEHVAPSVPPPLTKNEEEKFRSGRWSASEHDIFLRALKVCGRDWMAISRFVRTRSKNQTRKHAQKYFAMLRRKQERLENTAVTVDEVRPGVSKKLSEREEADARNQIESMLKRVANRRRELLWRREQAAAKEREGKAAAAQATKRVRDHDDAALATAAKRVRCAPNISPFELAAKERIALKVLTELACF</sequence>
<protein>
    <recommendedName>
        <fullName evidence="6">HTH myb-type domain-containing protein</fullName>
    </recommendedName>
</protein>
<dbReference type="SMART" id="SM00717">
    <property type="entry name" value="SANT"/>
    <property type="match status" value="1"/>
</dbReference>
<accession>A0A7S1U5E1</accession>
<dbReference type="AlphaFoldDB" id="A0A7S1U5E1"/>
<feature type="compositionally biased region" description="Basic and acidic residues" evidence="2">
    <location>
        <begin position="39"/>
        <end position="48"/>
    </location>
</feature>
<dbReference type="PANTHER" id="PTHR12802">
    <property type="entry name" value="SWI/SNF COMPLEX-RELATED"/>
    <property type="match status" value="1"/>
</dbReference>
<dbReference type="EMBL" id="HBGJ01021610">
    <property type="protein sequence ID" value="CAD9255686.1"/>
    <property type="molecule type" value="Transcribed_RNA"/>
</dbReference>
<evidence type="ECO:0000259" key="4">
    <source>
        <dbReference type="PROSITE" id="PS51294"/>
    </source>
</evidence>
<dbReference type="Gene3D" id="1.10.10.60">
    <property type="entry name" value="Homeodomain-like"/>
    <property type="match status" value="1"/>
</dbReference>
<dbReference type="PROSITE" id="PS50090">
    <property type="entry name" value="MYB_LIKE"/>
    <property type="match status" value="1"/>
</dbReference>
<evidence type="ECO:0000256" key="2">
    <source>
        <dbReference type="SAM" id="MobiDB-lite"/>
    </source>
</evidence>
<feature type="domain" description="HTH myb-type" evidence="4">
    <location>
        <begin position="180"/>
        <end position="237"/>
    </location>
</feature>
<feature type="region of interest" description="Disordered" evidence="2">
    <location>
        <begin position="1"/>
        <end position="62"/>
    </location>
</feature>
<keyword evidence="1" id="KW-0539">Nucleus</keyword>
<evidence type="ECO:0000256" key="1">
    <source>
        <dbReference type="ARBA" id="ARBA00023242"/>
    </source>
</evidence>
<dbReference type="InterPro" id="IPR001005">
    <property type="entry name" value="SANT/Myb"/>
</dbReference>
<dbReference type="InterPro" id="IPR017930">
    <property type="entry name" value="Myb_dom"/>
</dbReference>
<dbReference type="PANTHER" id="PTHR12802:SF173">
    <property type="entry name" value="MYB-LIKE PROTEIN K"/>
    <property type="match status" value="1"/>
</dbReference>
<dbReference type="CDD" id="cd00167">
    <property type="entry name" value="SANT"/>
    <property type="match status" value="1"/>
</dbReference>
<feature type="region of interest" description="Disordered" evidence="2">
    <location>
        <begin position="79"/>
        <end position="98"/>
    </location>
</feature>
<dbReference type="SUPFAM" id="SSF46689">
    <property type="entry name" value="Homeodomain-like"/>
    <property type="match status" value="1"/>
</dbReference>
<evidence type="ECO:0000259" key="3">
    <source>
        <dbReference type="PROSITE" id="PS50090"/>
    </source>
</evidence>
<dbReference type="Pfam" id="PF00249">
    <property type="entry name" value="Myb_DNA-binding"/>
    <property type="match status" value="1"/>
</dbReference>
<proteinExistence type="predicted"/>
<feature type="compositionally biased region" description="Polar residues" evidence="2">
    <location>
        <begin position="79"/>
        <end position="92"/>
    </location>
</feature>
<feature type="domain" description="Myb-like" evidence="3">
    <location>
        <begin position="180"/>
        <end position="230"/>
    </location>
</feature>